<gene>
    <name evidence="1" type="ORF">PMEA_00020008</name>
</gene>
<evidence type="ECO:0000313" key="1">
    <source>
        <dbReference type="EMBL" id="CAH3142210.1"/>
    </source>
</evidence>
<reference evidence="1 2" key="1">
    <citation type="submission" date="2022-05" db="EMBL/GenBank/DDBJ databases">
        <authorList>
            <consortium name="Genoscope - CEA"/>
            <person name="William W."/>
        </authorList>
    </citation>
    <scope>NUCLEOTIDE SEQUENCE [LARGE SCALE GENOMIC DNA]</scope>
</reference>
<proteinExistence type="predicted"/>
<sequence>MPYERTKASTKQSIEAKAQHYGPKRALFQVTKEAVGVFGVDSLSEHLHAAGTDGERALINTHGAGFQRAALLLCYIHSERNVRARGRKLGMLSAPVERICQDLYR</sequence>
<evidence type="ECO:0000313" key="2">
    <source>
        <dbReference type="Proteomes" id="UP001159428"/>
    </source>
</evidence>
<accession>A0AAU9XB32</accession>
<dbReference type="AlphaFoldDB" id="A0AAU9XB32"/>
<keyword evidence="2" id="KW-1185">Reference proteome</keyword>
<dbReference type="Proteomes" id="UP001159428">
    <property type="component" value="Unassembled WGS sequence"/>
</dbReference>
<name>A0AAU9XB32_9CNID</name>
<organism evidence="1 2">
    <name type="scientific">Pocillopora meandrina</name>
    <dbReference type="NCBI Taxonomy" id="46732"/>
    <lineage>
        <taxon>Eukaryota</taxon>
        <taxon>Metazoa</taxon>
        <taxon>Cnidaria</taxon>
        <taxon>Anthozoa</taxon>
        <taxon>Hexacorallia</taxon>
        <taxon>Scleractinia</taxon>
        <taxon>Astrocoeniina</taxon>
        <taxon>Pocilloporidae</taxon>
        <taxon>Pocillopora</taxon>
    </lineage>
</organism>
<protein>
    <submittedName>
        <fullName evidence="1">Uncharacterized protein</fullName>
    </submittedName>
</protein>
<dbReference type="EMBL" id="CALNXJ010000036">
    <property type="protein sequence ID" value="CAH3142210.1"/>
    <property type="molecule type" value="Genomic_DNA"/>
</dbReference>
<comment type="caution">
    <text evidence="1">The sequence shown here is derived from an EMBL/GenBank/DDBJ whole genome shotgun (WGS) entry which is preliminary data.</text>
</comment>